<evidence type="ECO:0008006" key="4">
    <source>
        <dbReference type="Google" id="ProtNLM"/>
    </source>
</evidence>
<evidence type="ECO:0000313" key="2">
    <source>
        <dbReference type="EMBL" id="KAF3454831.1"/>
    </source>
</evidence>
<accession>A0A8K0HL20</accession>
<dbReference type="GO" id="GO:0003723">
    <property type="term" value="F:RNA binding"/>
    <property type="evidence" value="ECO:0007669"/>
    <property type="project" value="InterPro"/>
</dbReference>
<dbReference type="GO" id="GO:1990481">
    <property type="term" value="P:mRNA pseudouridine synthesis"/>
    <property type="evidence" value="ECO:0007669"/>
    <property type="project" value="TreeGrafter"/>
</dbReference>
<dbReference type="AlphaFoldDB" id="A0A8K0HL20"/>
<feature type="compositionally biased region" description="Acidic residues" evidence="1">
    <location>
        <begin position="1"/>
        <end position="16"/>
    </location>
</feature>
<feature type="compositionally biased region" description="Polar residues" evidence="1">
    <location>
        <begin position="29"/>
        <end position="40"/>
    </location>
</feature>
<dbReference type="PANTHER" id="PTHR11142:SF9">
    <property type="entry name" value="TRNA PSEUDOURIDINE SYNTHASE-RELATED"/>
    <property type="match status" value="1"/>
</dbReference>
<proteinExistence type="predicted"/>
<dbReference type="Proteomes" id="UP000796880">
    <property type="component" value="Unassembled WGS sequence"/>
</dbReference>
<dbReference type="InterPro" id="IPR001406">
    <property type="entry name" value="PsdUridine_synth_TruA"/>
</dbReference>
<dbReference type="Gene3D" id="3.30.70.660">
    <property type="entry name" value="Pseudouridine synthase I, catalytic domain, C-terminal subdomain"/>
    <property type="match status" value="1"/>
</dbReference>
<dbReference type="GO" id="GO:0009982">
    <property type="term" value="F:pseudouridine synthase activity"/>
    <property type="evidence" value="ECO:0007669"/>
    <property type="project" value="InterPro"/>
</dbReference>
<dbReference type="InterPro" id="IPR020103">
    <property type="entry name" value="PsdUridine_synth_cat_dom_sf"/>
</dbReference>
<name>A0A8K0HL20_9ROSA</name>
<dbReference type="GO" id="GO:0005634">
    <property type="term" value="C:nucleus"/>
    <property type="evidence" value="ECO:0007669"/>
    <property type="project" value="TreeGrafter"/>
</dbReference>
<protein>
    <recommendedName>
        <fullName evidence="4">tRNA pseudouridine synthase</fullName>
    </recommendedName>
</protein>
<dbReference type="InterPro" id="IPR020095">
    <property type="entry name" value="PsdUridine_synth_TruA_C"/>
</dbReference>
<dbReference type="EMBL" id="VOIH02000002">
    <property type="protein sequence ID" value="KAF3454831.1"/>
    <property type="molecule type" value="Genomic_DNA"/>
</dbReference>
<reference evidence="2" key="1">
    <citation type="submission" date="2020-03" db="EMBL/GenBank/DDBJ databases">
        <title>A high-quality chromosome-level genome assembly of a woody plant with both climbing and erect habits, Rhamnella rubrinervis.</title>
        <authorList>
            <person name="Lu Z."/>
            <person name="Yang Y."/>
            <person name="Zhu X."/>
            <person name="Sun Y."/>
        </authorList>
    </citation>
    <scope>NUCLEOTIDE SEQUENCE</scope>
    <source>
        <strain evidence="2">BYM</strain>
        <tissue evidence="2">Leaf</tissue>
    </source>
</reference>
<dbReference type="OrthoDB" id="10256309at2759"/>
<comment type="caution">
    <text evidence="2">The sequence shown here is derived from an EMBL/GenBank/DDBJ whole genome shotgun (WGS) entry which is preliminary data.</text>
</comment>
<sequence length="177" mass="20083">MASTSEFEESDGEDDFAFDRESPSHAEAMNQSSSGPSISDENLVDVTNKHGDGLKDQNSSVVIARWLHEPDERDRIGASHFRKILCCSCGKLEKSLGYDYVELSIWGESFMLHQIRKMVGTAIAVKRNLLPRDILTLSYHLPLLKIPDVQLNEVRIAWKMWKEKFENRTSVASVINE</sequence>
<gene>
    <name evidence="2" type="ORF">FNV43_RR05279</name>
</gene>
<dbReference type="PANTHER" id="PTHR11142">
    <property type="entry name" value="PSEUDOURIDYLATE SYNTHASE"/>
    <property type="match status" value="1"/>
</dbReference>
<dbReference type="SUPFAM" id="SSF55120">
    <property type="entry name" value="Pseudouridine synthase"/>
    <property type="match status" value="1"/>
</dbReference>
<evidence type="ECO:0000313" key="3">
    <source>
        <dbReference type="Proteomes" id="UP000796880"/>
    </source>
</evidence>
<dbReference type="GO" id="GO:0031119">
    <property type="term" value="P:tRNA pseudouridine synthesis"/>
    <property type="evidence" value="ECO:0007669"/>
    <property type="project" value="TreeGrafter"/>
</dbReference>
<keyword evidence="3" id="KW-1185">Reference proteome</keyword>
<feature type="region of interest" description="Disordered" evidence="1">
    <location>
        <begin position="1"/>
        <end position="52"/>
    </location>
</feature>
<organism evidence="2 3">
    <name type="scientific">Rhamnella rubrinervis</name>
    <dbReference type="NCBI Taxonomy" id="2594499"/>
    <lineage>
        <taxon>Eukaryota</taxon>
        <taxon>Viridiplantae</taxon>
        <taxon>Streptophyta</taxon>
        <taxon>Embryophyta</taxon>
        <taxon>Tracheophyta</taxon>
        <taxon>Spermatophyta</taxon>
        <taxon>Magnoliopsida</taxon>
        <taxon>eudicotyledons</taxon>
        <taxon>Gunneridae</taxon>
        <taxon>Pentapetalae</taxon>
        <taxon>rosids</taxon>
        <taxon>fabids</taxon>
        <taxon>Rosales</taxon>
        <taxon>Rhamnaceae</taxon>
        <taxon>rhamnoid group</taxon>
        <taxon>Rhamneae</taxon>
        <taxon>Rhamnella</taxon>
    </lineage>
</organism>
<evidence type="ECO:0000256" key="1">
    <source>
        <dbReference type="SAM" id="MobiDB-lite"/>
    </source>
</evidence>